<dbReference type="RefSeq" id="XP_009495271.1">
    <property type="nucleotide sequence ID" value="XM_009496996.1"/>
</dbReference>
<comment type="cofactor">
    <cofactor evidence="1">
        <name>Zn(2+)</name>
        <dbReference type="ChEBI" id="CHEBI:29105"/>
    </cofactor>
</comment>
<feature type="compositionally biased region" description="Basic and acidic residues" evidence="4">
    <location>
        <begin position="67"/>
        <end position="76"/>
    </location>
</feature>
<organism evidence="7">
    <name type="scientific">Fonticula alba</name>
    <name type="common">Slime mold</name>
    <dbReference type="NCBI Taxonomy" id="691883"/>
    <lineage>
        <taxon>Eukaryota</taxon>
        <taxon>Rotosphaerida</taxon>
        <taxon>Fonticulaceae</taxon>
        <taxon>Fonticula</taxon>
    </lineage>
</organism>
<dbReference type="InterPro" id="IPR045175">
    <property type="entry name" value="M28_fam"/>
</dbReference>
<dbReference type="Proteomes" id="UP000030693">
    <property type="component" value="Unassembled WGS sequence"/>
</dbReference>
<dbReference type="EMBL" id="KB932204">
    <property type="protein sequence ID" value="KCV70755.1"/>
    <property type="molecule type" value="Genomic_DNA"/>
</dbReference>
<feature type="region of interest" description="Disordered" evidence="4">
    <location>
        <begin position="792"/>
        <end position="811"/>
    </location>
</feature>
<feature type="compositionally biased region" description="Gly residues" evidence="4">
    <location>
        <begin position="917"/>
        <end position="929"/>
    </location>
</feature>
<dbReference type="eggNOG" id="KOG2194">
    <property type="taxonomic scope" value="Eukaryota"/>
</dbReference>
<feature type="transmembrane region" description="Helical" evidence="5">
    <location>
        <begin position="1149"/>
        <end position="1167"/>
    </location>
</feature>
<dbReference type="Gene3D" id="3.40.630.10">
    <property type="entry name" value="Zn peptidases"/>
    <property type="match status" value="1"/>
</dbReference>
<keyword evidence="8" id="KW-1185">Reference proteome</keyword>
<feature type="compositionally biased region" description="Polar residues" evidence="4">
    <location>
        <begin position="89"/>
        <end position="100"/>
    </location>
</feature>
<dbReference type="InterPro" id="IPR007484">
    <property type="entry name" value="Peptidase_M28"/>
</dbReference>
<feature type="compositionally biased region" description="Gly residues" evidence="4">
    <location>
        <begin position="896"/>
        <end position="907"/>
    </location>
</feature>
<feature type="compositionally biased region" description="Low complexity" evidence="4">
    <location>
        <begin position="974"/>
        <end position="986"/>
    </location>
</feature>
<evidence type="ECO:0000256" key="4">
    <source>
        <dbReference type="SAM" id="MobiDB-lite"/>
    </source>
</evidence>
<evidence type="ECO:0000313" key="8">
    <source>
        <dbReference type="Proteomes" id="UP000030693"/>
    </source>
</evidence>
<evidence type="ECO:0000313" key="7">
    <source>
        <dbReference type="EMBL" id="KCV70755.1"/>
    </source>
</evidence>
<feature type="domain" description="Peptidase M28" evidence="6">
    <location>
        <begin position="300"/>
        <end position="489"/>
    </location>
</feature>
<name>A0A058Z903_FONAL</name>
<proteinExistence type="predicted"/>
<dbReference type="PANTHER" id="PTHR12147:SF22">
    <property type="entry name" value="ENDOPLASMIC RETICULUM METALLOPEPTIDASE 1"/>
    <property type="match status" value="1"/>
</dbReference>
<dbReference type="GO" id="GO:0006508">
    <property type="term" value="P:proteolysis"/>
    <property type="evidence" value="ECO:0007669"/>
    <property type="project" value="InterPro"/>
</dbReference>
<keyword evidence="3" id="KW-0256">Endoplasmic reticulum</keyword>
<feature type="compositionally biased region" description="Low complexity" evidence="4">
    <location>
        <begin position="21"/>
        <end position="42"/>
    </location>
</feature>
<feature type="transmembrane region" description="Helical" evidence="5">
    <location>
        <begin position="1179"/>
        <end position="1210"/>
    </location>
</feature>
<comment type="subcellular location">
    <subcellularLocation>
        <location evidence="2">Endoplasmic reticulum</location>
    </subcellularLocation>
</comment>
<feature type="transmembrane region" description="Helical" evidence="5">
    <location>
        <begin position="1253"/>
        <end position="1272"/>
    </location>
</feature>
<dbReference type="GeneID" id="20527831"/>
<dbReference type="SUPFAM" id="SSF53187">
    <property type="entry name" value="Zn-dependent exopeptidases"/>
    <property type="match status" value="1"/>
</dbReference>
<feature type="compositionally biased region" description="Low complexity" evidence="4">
    <location>
        <begin position="885"/>
        <end position="895"/>
    </location>
</feature>
<feature type="transmembrane region" description="Helical" evidence="5">
    <location>
        <begin position="1115"/>
        <end position="1137"/>
    </location>
</feature>
<feature type="compositionally biased region" description="Gly residues" evidence="4">
    <location>
        <begin position="987"/>
        <end position="1005"/>
    </location>
</feature>
<dbReference type="Pfam" id="PF04389">
    <property type="entry name" value="Peptidase_M28"/>
    <property type="match status" value="1"/>
</dbReference>
<evidence type="ECO:0000256" key="3">
    <source>
        <dbReference type="ARBA" id="ARBA00022824"/>
    </source>
</evidence>
<feature type="transmembrane region" description="Helical" evidence="5">
    <location>
        <begin position="1222"/>
        <end position="1241"/>
    </location>
</feature>
<feature type="transmembrane region" description="Helical" evidence="5">
    <location>
        <begin position="155"/>
        <end position="175"/>
    </location>
</feature>
<feature type="region of interest" description="Disordered" evidence="4">
    <location>
        <begin position="885"/>
        <end position="929"/>
    </location>
</feature>
<accession>A0A058Z903</accession>
<feature type="transmembrane region" description="Helical" evidence="5">
    <location>
        <begin position="575"/>
        <end position="597"/>
    </location>
</feature>
<evidence type="ECO:0000259" key="6">
    <source>
        <dbReference type="Pfam" id="PF04389"/>
    </source>
</evidence>
<keyword evidence="5" id="KW-0812">Transmembrane</keyword>
<feature type="region of interest" description="Disordered" evidence="4">
    <location>
        <begin position="1"/>
        <end position="116"/>
    </location>
</feature>
<feature type="region of interest" description="Disordered" evidence="4">
    <location>
        <begin position="967"/>
        <end position="1008"/>
    </location>
</feature>
<evidence type="ECO:0000256" key="5">
    <source>
        <dbReference type="SAM" id="Phobius"/>
    </source>
</evidence>
<protein>
    <recommendedName>
        <fullName evidence="6">Peptidase M28 domain-containing protein</fullName>
    </recommendedName>
</protein>
<sequence>MSQSLDSPPSPGQDHAELGLSPATHSSPPASASPGSRSSVPSPGLPPGAMEKQDFPIYDDESAPNDAPDHDTVFHDDGDDGDVDETAALLNSGSGPNLATGSAHYGPGLVSPSPGDVSSRGRTFSIASTASVGDLFSKRSLEALVPADRRWRSAIVIYLFFSLIVVSAFLIVAHMNGLQPKLAESDLDLGGDPFGLSEHRARDNVQELVNIAKQHHGEVLPSGLSLLTGRVSTTESATRTRQWLERKVGELVALAEEGGSPAGCTVTLEVRSHNGVINTIGRDSAVISYADVVNVAARVTWPGVGSDAGALLVSAHYDSVIHSPGASDNGASVAAALEVLRALVISPTELPFDVIFLFDDAEESGLLGMYGFIHYDPWFADVRAHINLDSAGGWRIPLLTQMGGSNNPYALSQAKLARAYAGGVSPPHASALVTDIYALLPSFTNYYALSQMGIPGLDIDLYQNGYSYHTRLDGLDDYVRGTLLYFAQALHGTVQQLALAGPLPSLSPVISPNPSLASVLGVVGDSSVPEPTCSASGAEAVAASSDPGDPAPVPPPGVFYDLFFTIFVYYSHTTALALGVTLFVVCLLVAVLTYVLSARRVIAAATRLPGTLGAAASSSSSLKAILSIRSSLHAKALFSTKPFQQALTHVWRARVPATIRMQVAALLAALLAIPLAVLFGVTGGAMMGALRRAIWYANAPASVAMIAAWSLAGVLMAGWLMSFLGRARPADVTRAALASADASSLLASTLSPGSINSFDTGFGGLGHGAAGGPGESATGNASVVGLTGGTSGAHVSPAGAPGPGRVSATGSSVASLGSRASTAASASTAAGISASAAGGPTGHPKLSSVNYCGCGYLLSPGEYCHGCGISVPPLSARQMAAAFSAGASPPTAGSSSGPGGLPGGGSPAMGAIAAGGSPPGHGALGGHGAGMGGSIGGSVSSTSGSSSQVGVGNGVVLPLGSIDHLSSDDDDLGVDPGDIDTSLALSGGPGGSSLSGGKSGPGHHAGGSAAHTYIESLTSSSSAAAPLLPGGGVAGPGDYSHMPSSYAYSHRQYFAGGPGEGPGGAGVVMVAGGGPGGAASSVGLPYSSSAKRISMLTTEELAALAKYLPRRKSPFLVTPTVAMGLSVWFVYSIMLLILSVSGFGMSYLVLYWSLMFLPAAVIWSVRVSMSKARRNLRRLLAAVALLLWVALPLTVHLFVCWAAVAGLIPMLDRFGSTFPGDAAFGAVVGILTGLGSLPLLVIQTRASVARTAVTWATLAVALVGTLLLAASLQPYDALHPRRVDLMHMYNMTDQTVSVTLGAPNRGDLHPVLDAMEAHGLGQESWVPCSVPTYQFQMTSSQTAGYCLRPEALGREPGTSLPRPNVILPKYFFSSSASPVDPDSWQAQLDILAPGAANLVIYFDGDLEDWSLPIEIPEAGHAGHLATGPGERAVSRRASNGSVSSLVLTFPGRTTEVNVRVWASYPFHTPELRLVDESFPAEAAHWHKANMPGPVIITWNFQVLAP</sequence>
<keyword evidence="5" id="KW-1133">Transmembrane helix</keyword>
<evidence type="ECO:0000256" key="2">
    <source>
        <dbReference type="ARBA" id="ARBA00004240"/>
    </source>
</evidence>
<evidence type="ECO:0000256" key="1">
    <source>
        <dbReference type="ARBA" id="ARBA00001947"/>
    </source>
</evidence>
<dbReference type="PANTHER" id="PTHR12147">
    <property type="entry name" value="METALLOPEPTIDASE M28 FAMILY MEMBER"/>
    <property type="match status" value="1"/>
</dbReference>
<dbReference type="STRING" id="691883.A0A058Z903"/>
<gene>
    <name evidence="7" type="ORF">H696_03106</name>
</gene>
<reference evidence="7" key="1">
    <citation type="submission" date="2013-04" db="EMBL/GenBank/DDBJ databases">
        <title>The Genome Sequence of Fonticula alba ATCC 38817.</title>
        <authorList>
            <consortium name="The Broad Institute Genomics Platform"/>
            <person name="Russ C."/>
            <person name="Cuomo C."/>
            <person name="Burger G."/>
            <person name="Gray M.W."/>
            <person name="Holland P.W.H."/>
            <person name="King N."/>
            <person name="Lang F.B.F."/>
            <person name="Roger A.J."/>
            <person name="Ruiz-Trillo I."/>
            <person name="Brown M."/>
            <person name="Walker B."/>
            <person name="Young S."/>
            <person name="Zeng Q."/>
            <person name="Gargeya S."/>
            <person name="Fitzgerald M."/>
            <person name="Haas B."/>
            <person name="Abouelleil A."/>
            <person name="Allen A.W."/>
            <person name="Alvarado L."/>
            <person name="Arachchi H.M."/>
            <person name="Berlin A.M."/>
            <person name="Chapman S.B."/>
            <person name="Gainer-Dewar J."/>
            <person name="Goldberg J."/>
            <person name="Griggs A."/>
            <person name="Gujja S."/>
            <person name="Hansen M."/>
            <person name="Howarth C."/>
            <person name="Imamovic A."/>
            <person name="Ireland A."/>
            <person name="Larimer J."/>
            <person name="McCowan C."/>
            <person name="Murphy C."/>
            <person name="Pearson M."/>
            <person name="Poon T.W."/>
            <person name="Priest M."/>
            <person name="Roberts A."/>
            <person name="Saif S."/>
            <person name="Shea T."/>
            <person name="Sisk P."/>
            <person name="Sykes S."/>
            <person name="Wortman J."/>
            <person name="Nusbaum C."/>
            <person name="Birren B."/>
        </authorList>
    </citation>
    <scope>NUCLEOTIDE SEQUENCE [LARGE SCALE GENOMIC DNA]</scope>
    <source>
        <strain evidence="7">ATCC 38817</strain>
    </source>
</reference>
<keyword evidence="5" id="KW-0472">Membrane</keyword>
<dbReference type="OrthoDB" id="7887808at2759"/>
<feature type="transmembrane region" description="Helical" evidence="5">
    <location>
        <begin position="702"/>
        <end position="724"/>
    </location>
</feature>
<feature type="transmembrane region" description="Helical" evidence="5">
    <location>
        <begin position="663"/>
        <end position="690"/>
    </location>
</feature>
<dbReference type="GO" id="GO:0005783">
    <property type="term" value="C:endoplasmic reticulum"/>
    <property type="evidence" value="ECO:0007669"/>
    <property type="project" value="UniProtKB-SubCell"/>
</dbReference>
<dbReference type="GO" id="GO:0008235">
    <property type="term" value="F:metalloexopeptidase activity"/>
    <property type="evidence" value="ECO:0007669"/>
    <property type="project" value="InterPro"/>
</dbReference>